<dbReference type="InterPro" id="IPR029021">
    <property type="entry name" value="Prot-tyrosine_phosphatase-like"/>
</dbReference>
<feature type="region of interest" description="Disordered" evidence="4">
    <location>
        <begin position="361"/>
        <end position="390"/>
    </location>
</feature>
<feature type="binding site" evidence="3">
    <location>
        <begin position="431"/>
        <end position="437"/>
    </location>
    <ligand>
        <name>substrate</name>
    </ligand>
</feature>
<feature type="binding site" evidence="3">
    <location>
        <begin position="322"/>
        <end position="323"/>
    </location>
    <ligand>
        <name>substrate</name>
    </ligand>
</feature>
<dbReference type="GO" id="GO:0016020">
    <property type="term" value="C:membrane"/>
    <property type="evidence" value="ECO:0007669"/>
    <property type="project" value="TreeGrafter"/>
</dbReference>
<accession>A0A316V0T0</accession>
<dbReference type="GO" id="GO:0005737">
    <property type="term" value="C:cytoplasm"/>
    <property type="evidence" value="ECO:0007669"/>
    <property type="project" value="TreeGrafter"/>
</dbReference>
<dbReference type="GO" id="GO:0046856">
    <property type="term" value="P:phosphatidylinositol dephosphorylation"/>
    <property type="evidence" value="ECO:0007669"/>
    <property type="project" value="TreeGrafter"/>
</dbReference>
<dbReference type="Gene3D" id="2.30.29.30">
    <property type="entry name" value="Pleckstrin-homology domain (PH domain)/Phosphotyrosine-binding domain (PTB)"/>
    <property type="match status" value="1"/>
</dbReference>
<evidence type="ECO:0000259" key="5">
    <source>
        <dbReference type="PROSITE" id="PS51339"/>
    </source>
</evidence>
<evidence type="ECO:0000256" key="2">
    <source>
        <dbReference type="PIRSR" id="PIRSR630564-1"/>
    </source>
</evidence>
<feature type="compositionally biased region" description="Basic and acidic residues" evidence="4">
    <location>
        <begin position="991"/>
        <end position="1004"/>
    </location>
</feature>
<dbReference type="RefSeq" id="XP_025363657.1">
    <property type="nucleotide sequence ID" value="XM_025509089.1"/>
</dbReference>
<evidence type="ECO:0000256" key="3">
    <source>
        <dbReference type="PIRSR" id="PIRSR630564-2"/>
    </source>
</evidence>
<dbReference type="PANTHER" id="PTHR10807">
    <property type="entry name" value="MYOTUBULARIN-RELATED"/>
    <property type="match status" value="1"/>
</dbReference>
<sequence>MDRRKQLRVDNVLLQRGSDCRRGILDITQHHLVFKAQGAEQQRIPYALLALVTRQASLLVSPSASISSNAVPSAAGPSRPARIYPLQLRFRTFDAASLGFDSEARASEVFEALKVRVSVATLDDLYAFHYRPEKGPQGGWQIYDFKQEFARQGLGKRTKAWRFTDVNAQYQFCPTYPSNLAIPTRISDATLQYAAKYRSKARIPALSYLHWANNGSITRCAQPLPGLKQARSVQDEKVVEAIFTSHLYVDAATGGAGGGSGVNGSAQINGAGGPVVYGATTTNIIIDARPTTNAVATYARGGGTENMDHYRGCKKAYMGIENIHVMRDSINRVVEALRAADEPVTFGLDVGQVHVDSTASVDNDGVSVSQDMSRSTSASSSTQPRRPHAQPLDISLLKRSNWLRHISTLLDASTLITRNIHIASSHCLIHCSDGWDRTSQLSALAQVCLDPYYRTMKGFAVLVEKDWLAFGHRFGDRCGHGGSDKNFVVNTRGDVNGAGMGGAYDEEEGEEGLGAASEPAGTGAGGGAQAAANAFWGFTKQLTSGIGGGSAPSPSHGANGTSPYTLHHNIKETSPVFTQFLDCVWQIYRQFPNRFEFTDSWLVELHREMYECRFGTFLANCEVERRIKGLGQEKSLVETTTSVWDHLLSEESRERFKNQAYDPALDDPKGNSASSSQSVPDMGVLLPQSSPAYIRWWPGLFGARVEEANAALDFEESERQRRKAEKARWEQERLAKKEAELQLAREREEAERRVREIGLEDQAGLPSMGDRAAGGSSTVESGVAGGTVDLVTASGLQRQQQHPQHQQGSADGLPLSYQARTPKPRPPSSAQQDPQYQQAPGDAAAAAALRFKSWAMGGWDRFQGAMAGALPASPPVTAHDDDGTAAWGAPALASAPRQQQQHQPQQRHQQHYGSEAANPWADDEGKALPTAPPQQQQRHSARQTYSQPAPSKPPASSPSAANPWRDSSTSKSRPPPGSSLANSLEGLSTPGREDARGGGRDAKGTTEGQGDVKPASAQASDPLGVGPL</sequence>
<feature type="region of interest" description="Disordered" evidence="4">
    <location>
        <begin position="796"/>
        <end position="845"/>
    </location>
</feature>
<evidence type="ECO:0000313" key="6">
    <source>
        <dbReference type="EMBL" id="PWN29045.1"/>
    </source>
</evidence>
<dbReference type="InterPro" id="IPR010569">
    <property type="entry name" value="Myotubularin-like_Pase_dom"/>
</dbReference>
<evidence type="ECO:0000313" key="7">
    <source>
        <dbReference type="Proteomes" id="UP000245884"/>
    </source>
</evidence>
<feature type="compositionally biased region" description="Low complexity" evidence="4">
    <location>
        <begin position="797"/>
        <end position="807"/>
    </location>
</feature>
<feature type="domain" description="Myotubularin phosphatase" evidence="5">
    <location>
        <begin position="139"/>
        <end position="701"/>
    </location>
</feature>
<feature type="active site" description="Phosphocysteine intermediate" evidence="2">
    <location>
        <position position="431"/>
    </location>
</feature>
<organism evidence="6 7">
    <name type="scientific">Jaminaea rosea</name>
    <dbReference type="NCBI Taxonomy" id="1569628"/>
    <lineage>
        <taxon>Eukaryota</taxon>
        <taxon>Fungi</taxon>
        <taxon>Dikarya</taxon>
        <taxon>Basidiomycota</taxon>
        <taxon>Ustilaginomycotina</taxon>
        <taxon>Exobasidiomycetes</taxon>
        <taxon>Microstromatales</taxon>
        <taxon>Microstromatales incertae sedis</taxon>
        <taxon>Jaminaea</taxon>
    </lineage>
</organism>
<dbReference type="GO" id="GO:0004438">
    <property type="term" value="F:phosphatidylinositol-3-phosphate phosphatase activity"/>
    <property type="evidence" value="ECO:0007669"/>
    <property type="project" value="TreeGrafter"/>
</dbReference>
<dbReference type="GeneID" id="37030912"/>
<dbReference type="AlphaFoldDB" id="A0A316V0T0"/>
<feature type="region of interest" description="Disordered" evidence="4">
    <location>
        <begin position="746"/>
        <end position="783"/>
    </location>
</feature>
<dbReference type="InterPro" id="IPR016130">
    <property type="entry name" value="Tyr_Pase_AS"/>
</dbReference>
<protein>
    <submittedName>
        <fullName evidence="6">Phosphatases II</fullName>
    </submittedName>
</protein>
<dbReference type="SUPFAM" id="SSF52799">
    <property type="entry name" value="(Phosphotyrosine protein) phosphatases II"/>
    <property type="match status" value="1"/>
</dbReference>
<dbReference type="Proteomes" id="UP000245884">
    <property type="component" value="Unassembled WGS sequence"/>
</dbReference>
<feature type="compositionally biased region" description="Polar residues" evidence="4">
    <location>
        <begin position="933"/>
        <end position="947"/>
    </location>
</feature>
<evidence type="ECO:0000256" key="4">
    <source>
        <dbReference type="SAM" id="MobiDB-lite"/>
    </source>
</evidence>
<feature type="compositionally biased region" description="Basic and acidic residues" evidence="4">
    <location>
        <begin position="746"/>
        <end position="758"/>
    </location>
</feature>
<dbReference type="PROSITE" id="PS51339">
    <property type="entry name" value="PPASE_MYOTUBULARIN"/>
    <property type="match status" value="1"/>
</dbReference>
<dbReference type="Pfam" id="PF06602">
    <property type="entry name" value="Myotub-related"/>
    <property type="match status" value="1"/>
</dbReference>
<dbReference type="InterPro" id="IPR011993">
    <property type="entry name" value="PH-like_dom_sf"/>
</dbReference>
<comment type="similarity">
    <text evidence="1">Belongs to the protein-tyrosine phosphatase family. Non-receptor class myotubularin subfamily.</text>
</comment>
<feature type="region of interest" description="Disordered" evidence="4">
    <location>
        <begin position="866"/>
        <end position="1028"/>
    </location>
</feature>
<feature type="compositionally biased region" description="Low complexity" evidence="4">
    <location>
        <begin position="828"/>
        <end position="845"/>
    </location>
</feature>
<reference evidence="6 7" key="1">
    <citation type="journal article" date="2018" name="Mol. Biol. Evol.">
        <title>Broad Genomic Sampling Reveals a Smut Pathogenic Ancestry of the Fungal Clade Ustilaginomycotina.</title>
        <authorList>
            <person name="Kijpornyongpan T."/>
            <person name="Mondo S.J."/>
            <person name="Barry K."/>
            <person name="Sandor L."/>
            <person name="Lee J."/>
            <person name="Lipzen A."/>
            <person name="Pangilinan J."/>
            <person name="LaButti K."/>
            <person name="Hainaut M."/>
            <person name="Henrissat B."/>
            <person name="Grigoriev I.V."/>
            <person name="Spatafora J.W."/>
            <person name="Aime M.C."/>
        </authorList>
    </citation>
    <scope>NUCLEOTIDE SEQUENCE [LARGE SCALE GENOMIC DNA]</scope>
    <source>
        <strain evidence="6 7">MCA 5214</strain>
    </source>
</reference>
<name>A0A316V0T0_9BASI</name>
<dbReference type="OrthoDB" id="271628at2759"/>
<keyword evidence="7" id="KW-1185">Reference proteome</keyword>
<dbReference type="STRING" id="1569628.A0A316V0T0"/>
<evidence type="ECO:0000256" key="1">
    <source>
        <dbReference type="ARBA" id="ARBA00007471"/>
    </source>
</evidence>
<dbReference type="InterPro" id="IPR030564">
    <property type="entry name" value="Myotubularin"/>
</dbReference>
<gene>
    <name evidence="6" type="ORF">BDZ90DRAFT_278440</name>
</gene>
<dbReference type="EMBL" id="KZ819664">
    <property type="protein sequence ID" value="PWN29045.1"/>
    <property type="molecule type" value="Genomic_DNA"/>
</dbReference>
<feature type="region of interest" description="Disordered" evidence="4">
    <location>
        <begin position="661"/>
        <end position="682"/>
    </location>
</feature>
<dbReference type="PANTHER" id="PTHR10807:SF128">
    <property type="entry name" value="PHOSPHATIDYLINOSITOL-3,5-BISPHOSPHATE 3-PHOSPHATASE"/>
    <property type="match status" value="1"/>
</dbReference>
<feature type="region of interest" description="Disordered" evidence="4">
    <location>
        <begin position="504"/>
        <end position="524"/>
    </location>
</feature>
<feature type="compositionally biased region" description="Low complexity" evidence="4">
    <location>
        <begin position="885"/>
        <end position="907"/>
    </location>
</feature>
<dbReference type="PROSITE" id="PS00383">
    <property type="entry name" value="TYR_PHOSPHATASE_1"/>
    <property type="match status" value="1"/>
</dbReference>
<feature type="compositionally biased region" description="Low complexity" evidence="4">
    <location>
        <begin position="369"/>
        <end position="381"/>
    </location>
</feature>
<proteinExistence type="inferred from homology"/>